<dbReference type="Proteomes" id="UP000011776">
    <property type="component" value="Unassembled WGS sequence"/>
</dbReference>
<protein>
    <submittedName>
        <fullName evidence="1">Uncharacterized protein</fullName>
    </submittedName>
</protein>
<name>M3GWA3_LEPIR</name>
<sequence length="47" mass="5727">MNYQFPNKLNHFCSDWIHDEFTLKETLIFMRVAKPKIGIDAYSFRFL</sequence>
<accession>M3GWA3</accession>
<organism evidence="1 2">
    <name type="scientific">Leptospira interrogans serovar Grippotyphosa str. LT2186</name>
    <dbReference type="NCBI Taxonomy" id="1001599"/>
    <lineage>
        <taxon>Bacteria</taxon>
        <taxon>Pseudomonadati</taxon>
        <taxon>Spirochaetota</taxon>
        <taxon>Spirochaetia</taxon>
        <taxon>Leptospirales</taxon>
        <taxon>Leptospiraceae</taxon>
        <taxon>Leptospira</taxon>
    </lineage>
</organism>
<dbReference type="AlphaFoldDB" id="M3GWA3"/>
<gene>
    <name evidence="1" type="ORF">LEP1GSC151_1461</name>
</gene>
<reference evidence="1 2" key="1">
    <citation type="submission" date="2013-02" db="EMBL/GenBank/DDBJ databases">
        <authorList>
            <person name="Harkins D.M."/>
            <person name="Durkin A.S."/>
            <person name="Brinkac L.M."/>
            <person name="Haft D.H."/>
            <person name="Selengut J.D."/>
            <person name="Sanka R."/>
            <person name="DePew J."/>
            <person name="Purushe J."/>
            <person name="Tulsiani S.M."/>
            <person name="Graham G.C."/>
            <person name="Burns M.-A."/>
            <person name="Dohnt M.F."/>
            <person name="Smythe L.D."/>
            <person name="McKay D.B."/>
            <person name="Craig S.B."/>
            <person name="Vinetz J.M."/>
            <person name="Sutton G.G."/>
            <person name="Nierman W.C."/>
            <person name="Fouts D.E."/>
        </authorList>
    </citation>
    <scope>NUCLEOTIDE SEQUENCE [LARGE SCALE GENOMIC DNA]</scope>
    <source>
        <strain evidence="1 2">LT2186</strain>
    </source>
</reference>
<evidence type="ECO:0000313" key="1">
    <source>
        <dbReference type="EMBL" id="EMG10993.1"/>
    </source>
</evidence>
<dbReference type="BioCyc" id="LINT1001599:G11K9-1996-MONOMER"/>
<dbReference type="EMBL" id="AFME02000205">
    <property type="protein sequence ID" value="EMG10993.1"/>
    <property type="molecule type" value="Genomic_DNA"/>
</dbReference>
<comment type="caution">
    <text evidence="1">The sequence shown here is derived from an EMBL/GenBank/DDBJ whole genome shotgun (WGS) entry which is preliminary data.</text>
</comment>
<evidence type="ECO:0000313" key="2">
    <source>
        <dbReference type="Proteomes" id="UP000011776"/>
    </source>
</evidence>
<proteinExistence type="predicted"/>